<comment type="caution">
    <text evidence="2">The sequence shown here is derived from an EMBL/GenBank/DDBJ whole genome shotgun (WGS) entry which is preliminary data.</text>
</comment>
<proteinExistence type="predicted"/>
<protein>
    <submittedName>
        <fullName evidence="2">Uncharacterized protein</fullName>
    </submittedName>
</protein>
<evidence type="ECO:0000313" key="2">
    <source>
        <dbReference type="EMBL" id="SOE82094.1"/>
    </source>
</evidence>
<dbReference type="Proteomes" id="UP000219522">
    <property type="component" value="Unassembled WGS sequence"/>
</dbReference>
<sequence length="72" mass="7314">MSQASSIVTGGLTVSAASLVPAVEWVLGGFPRPVPNTVSYLLAGLVAAAAHALYNYLLNRTAGSQSTTPAQQ</sequence>
<accession>A0A7Z7IA17</accession>
<dbReference type="RefSeq" id="WP_097190399.1">
    <property type="nucleotide sequence ID" value="NZ_OCSU01000002.1"/>
</dbReference>
<keyword evidence="1" id="KW-1133">Transmembrane helix</keyword>
<organism evidence="2 3">
    <name type="scientific">Caballeronia arationis</name>
    <dbReference type="NCBI Taxonomy" id="1777142"/>
    <lineage>
        <taxon>Bacteria</taxon>
        <taxon>Pseudomonadati</taxon>
        <taxon>Pseudomonadota</taxon>
        <taxon>Betaproteobacteria</taxon>
        <taxon>Burkholderiales</taxon>
        <taxon>Burkholderiaceae</taxon>
        <taxon>Caballeronia</taxon>
    </lineage>
</organism>
<reference evidence="2 3" key="1">
    <citation type="submission" date="2017-09" db="EMBL/GenBank/DDBJ databases">
        <authorList>
            <person name="Varghese N."/>
            <person name="Submissions S."/>
        </authorList>
    </citation>
    <scope>NUCLEOTIDE SEQUENCE [LARGE SCALE GENOMIC DNA]</scope>
    <source>
        <strain evidence="2 3">OK806</strain>
    </source>
</reference>
<evidence type="ECO:0000313" key="3">
    <source>
        <dbReference type="Proteomes" id="UP000219522"/>
    </source>
</evidence>
<keyword evidence="1" id="KW-0472">Membrane</keyword>
<name>A0A7Z7IA17_9BURK</name>
<dbReference type="EMBL" id="OCSU01000002">
    <property type="protein sequence ID" value="SOE82094.1"/>
    <property type="molecule type" value="Genomic_DNA"/>
</dbReference>
<evidence type="ECO:0000256" key="1">
    <source>
        <dbReference type="SAM" id="Phobius"/>
    </source>
</evidence>
<dbReference type="AlphaFoldDB" id="A0A7Z7IA17"/>
<gene>
    <name evidence="2" type="ORF">SAMN05446927_5405</name>
</gene>
<feature type="transmembrane region" description="Helical" evidence="1">
    <location>
        <begin position="38"/>
        <end position="57"/>
    </location>
</feature>
<keyword evidence="1" id="KW-0812">Transmembrane</keyword>
<keyword evidence="3" id="KW-1185">Reference proteome</keyword>